<dbReference type="GO" id="GO:0000725">
    <property type="term" value="P:recombinational repair"/>
    <property type="evidence" value="ECO:0007669"/>
    <property type="project" value="TreeGrafter"/>
</dbReference>
<dbReference type="PANTHER" id="PTHR11070">
    <property type="entry name" value="UVRD / RECB / PCRA DNA HELICASE FAMILY MEMBER"/>
    <property type="match status" value="1"/>
</dbReference>
<dbReference type="HOGENOM" id="CLU_027270_0_0_6"/>
<keyword evidence="3 5" id="KW-0347">Helicase</keyword>
<gene>
    <name evidence="7" type="ordered locus">CPS_2418</name>
</gene>
<dbReference type="InterPro" id="IPR000212">
    <property type="entry name" value="DNA_helicase_UvrD/REP"/>
</dbReference>
<dbReference type="GO" id="GO:0005829">
    <property type="term" value="C:cytosol"/>
    <property type="evidence" value="ECO:0007669"/>
    <property type="project" value="TreeGrafter"/>
</dbReference>
<dbReference type="RefSeq" id="WP_011043228.1">
    <property type="nucleotide sequence ID" value="NC_003910.7"/>
</dbReference>
<dbReference type="GO" id="GO:0043138">
    <property type="term" value="F:3'-5' DNA helicase activity"/>
    <property type="evidence" value="ECO:0007669"/>
    <property type="project" value="TreeGrafter"/>
</dbReference>
<evidence type="ECO:0000256" key="3">
    <source>
        <dbReference type="ARBA" id="ARBA00022806"/>
    </source>
</evidence>
<accession>Q481Y4</accession>
<dbReference type="GO" id="GO:0016787">
    <property type="term" value="F:hydrolase activity"/>
    <property type="evidence" value="ECO:0007669"/>
    <property type="project" value="UniProtKB-UniRule"/>
</dbReference>
<dbReference type="KEGG" id="cps:CPS_2418"/>
<dbReference type="GO" id="GO:0003677">
    <property type="term" value="F:DNA binding"/>
    <property type="evidence" value="ECO:0007669"/>
    <property type="project" value="InterPro"/>
</dbReference>
<protein>
    <submittedName>
        <fullName evidence="7">Putative ATP-dependent DNA helicase</fullName>
    </submittedName>
</protein>
<dbReference type="GO" id="GO:0005524">
    <property type="term" value="F:ATP binding"/>
    <property type="evidence" value="ECO:0007669"/>
    <property type="project" value="UniProtKB-UniRule"/>
</dbReference>
<name>Q481Y4_COLP3</name>
<evidence type="ECO:0000256" key="2">
    <source>
        <dbReference type="ARBA" id="ARBA00022801"/>
    </source>
</evidence>
<organism evidence="7 8">
    <name type="scientific">Colwellia psychrerythraea (strain 34H / ATCC BAA-681)</name>
    <name type="common">Vibrio psychroerythus</name>
    <dbReference type="NCBI Taxonomy" id="167879"/>
    <lineage>
        <taxon>Bacteria</taxon>
        <taxon>Pseudomonadati</taxon>
        <taxon>Pseudomonadota</taxon>
        <taxon>Gammaproteobacteria</taxon>
        <taxon>Alteromonadales</taxon>
        <taxon>Colwelliaceae</taxon>
        <taxon>Colwellia</taxon>
    </lineage>
</organism>
<dbReference type="InterPro" id="IPR014016">
    <property type="entry name" value="UvrD-like_ATP-bd"/>
</dbReference>
<evidence type="ECO:0000259" key="6">
    <source>
        <dbReference type="PROSITE" id="PS51198"/>
    </source>
</evidence>
<proteinExistence type="predicted"/>
<evidence type="ECO:0000256" key="5">
    <source>
        <dbReference type="PROSITE-ProRule" id="PRU00560"/>
    </source>
</evidence>
<dbReference type="PROSITE" id="PS51198">
    <property type="entry name" value="UVRD_HELICASE_ATP_BIND"/>
    <property type="match status" value="1"/>
</dbReference>
<reference evidence="7" key="1">
    <citation type="journal article" date="2005" name="Proc. Natl. Acad. Sci. U.S.A.">
        <title>The psychrophilic lifestyle as revealed by the genome sequence of Colwellia psychrerythraea 34H through genomic and proteomic analyses.</title>
        <authorList>
            <person name="Methe B.A."/>
            <person name="Nelson K.E."/>
            <person name="Deming J.W."/>
            <person name="Momen B."/>
            <person name="Melamud E."/>
            <person name="Zhang X."/>
            <person name="Moult J."/>
            <person name="Madupu R."/>
            <person name="Nelson W.C."/>
            <person name="Dodson R.J."/>
            <person name="Brinkac L.M."/>
            <person name="Daugherty S.C."/>
            <person name="Durkin A.S."/>
            <person name="DeBoy R.T."/>
            <person name="Kolonay J.F."/>
            <person name="Sullivan S.A."/>
            <person name="Zhou L."/>
            <person name="Davidsen T.M."/>
            <person name="Wu M."/>
            <person name="Huston A.L."/>
            <person name="Lewis M."/>
            <person name="Weaver B."/>
            <person name="Weidman J.F."/>
            <person name="Khouri H."/>
            <person name="Utterback T.R."/>
            <person name="Feldblyum T.V."/>
            <person name="Fraser C.M."/>
        </authorList>
    </citation>
    <scope>NUCLEOTIDE SEQUENCE [LARGE SCALE GENOMIC DNA]</scope>
    <source>
        <strain evidence="7">34H</strain>
    </source>
</reference>
<dbReference type="InterPro" id="IPR027417">
    <property type="entry name" value="P-loop_NTPase"/>
</dbReference>
<keyword evidence="4 5" id="KW-0067">ATP-binding</keyword>
<evidence type="ECO:0000256" key="1">
    <source>
        <dbReference type="ARBA" id="ARBA00022741"/>
    </source>
</evidence>
<keyword evidence="1 5" id="KW-0547">Nucleotide-binding</keyword>
<evidence type="ECO:0000256" key="4">
    <source>
        <dbReference type="ARBA" id="ARBA00022840"/>
    </source>
</evidence>
<dbReference type="SUPFAM" id="SSF52540">
    <property type="entry name" value="P-loop containing nucleoside triphosphate hydrolases"/>
    <property type="match status" value="1"/>
</dbReference>
<sequence length="622" mass="69928">MRNPNIELVGVDKEIYSYLNLYNPKSFLLFAGAGSGKTRTLVNVLQEIKNNNLQTLIENGQKVAVITYTNAASNEIQHRLEYDPIFTVSTIHSFIWELIKPFTSDIKDFIKVKLRSDIDVLTTKISKARDKNGKTALANARSLKSKQKRLDGLAEVESFTYSPTSNKTSKGTLNHSEVIIIGSIFIADQKLMQSVLINRYPILLIDESQDTNKVLLEAFISVQENNKNKFSLGLFGDMMQRIYSGGKNDLTTSLPPDWETPAKIINYRCPKRVITLINNIRKGDDQNVQVPKEDAIDGFVRLFIVDSNTTDKLELENKIRFQMAMLTHDEDWNIAEEVKTLTLEHDMAASRGGFDEFLLPLSSVSSLRDAALNGTSKNINFITSTLLPFIDAVEKDDSFEVARIIKSGSLLISDSNQSFLLNPIGTLKDIDSNVVEFKKILVNGKVTLHNVLSTIQKFELLSLPDELLVYLSDIEQGEPNEPESDTKLLSDVDKAWGLALNSSIGHVKNYAKYVNETLGYATHQGVKGLEYKRVMAVLDDKFKGFLFDYEKLFGAKDLTKKDIENEDLGKDSALSRTRRLFYVICSRAEQSLAVVAYSNDPIAIEKTAIESEWFSKDEIVLI</sequence>
<dbReference type="EMBL" id="CP000083">
    <property type="protein sequence ID" value="AAZ26646.1"/>
    <property type="molecule type" value="Genomic_DNA"/>
</dbReference>
<evidence type="ECO:0000313" key="8">
    <source>
        <dbReference type="Proteomes" id="UP000000547"/>
    </source>
</evidence>
<dbReference type="Gene3D" id="3.40.50.300">
    <property type="entry name" value="P-loop containing nucleotide triphosphate hydrolases"/>
    <property type="match status" value="2"/>
</dbReference>
<dbReference type="AlphaFoldDB" id="Q481Y4"/>
<dbReference type="Proteomes" id="UP000000547">
    <property type="component" value="Chromosome"/>
</dbReference>
<dbReference type="STRING" id="167879.CPS_2418"/>
<dbReference type="PANTHER" id="PTHR11070:SF3">
    <property type="entry name" value="DNA 3'-5' HELICASE"/>
    <property type="match status" value="1"/>
</dbReference>
<keyword evidence="2 5" id="KW-0378">Hydrolase</keyword>
<feature type="domain" description="UvrD-like helicase ATP-binding" evidence="6">
    <location>
        <begin position="10"/>
        <end position="283"/>
    </location>
</feature>
<feature type="binding site" evidence="5">
    <location>
        <begin position="31"/>
        <end position="38"/>
    </location>
    <ligand>
        <name>ATP</name>
        <dbReference type="ChEBI" id="CHEBI:30616"/>
    </ligand>
</feature>
<dbReference type="Pfam" id="PF00580">
    <property type="entry name" value="UvrD-helicase"/>
    <property type="match status" value="1"/>
</dbReference>
<evidence type="ECO:0000313" key="7">
    <source>
        <dbReference type="EMBL" id="AAZ26646.1"/>
    </source>
</evidence>